<gene>
    <name evidence="2" type="ORF">HYX28_03180</name>
</gene>
<evidence type="ECO:0000256" key="1">
    <source>
        <dbReference type="SAM" id="MobiDB-lite"/>
    </source>
</evidence>
<proteinExistence type="predicted"/>
<accession>A0A932A6T6</accession>
<evidence type="ECO:0000313" key="2">
    <source>
        <dbReference type="EMBL" id="MBI2677764.1"/>
    </source>
</evidence>
<reference evidence="2" key="1">
    <citation type="submission" date="2020-07" db="EMBL/GenBank/DDBJ databases">
        <title>Huge and variable diversity of episymbiotic CPR bacteria and DPANN archaea in groundwater ecosystems.</title>
        <authorList>
            <person name="He C.Y."/>
            <person name="Keren R."/>
            <person name="Whittaker M."/>
            <person name="Farag I.F."/>
            <person name="Doudna J."/>
            <person name="Cate J.H.D."/>
            <person name="Banfield J.F."/>
        </authorList>
    </citation>
    <scope>NUCLEOTIDE SEQUENCE</scope>
    <source>
        <strain evidence="2">NC_groundwater_580_Pr5_B-0.1um_64_19</strain>
    </source>
</reference>
<dbReference type="AlphaFoldDB" id="A0A932A6T6"/>
<feature type="region of interest" description="Disordered" evidence="1">
    <location>
        <begin position="1"/>
        <end position="33"/>
    </location>
</feature>
<protein>
    <submittedName>
        <fullName evidence="2">Uncharacterized protein</fullName>
    </submittedName>
</protein>
<name>A0A932A6T6_9BACT</name>
<feature type="compositionally biased region" description="Polar residues" evidence="1">
    <location>
        <begin position="1"/>
        <end position="12"/>
    </location>
</feature>
<evidence type="ECO:0000313" key="3">
    <source>
        <dbReference type="Proteomes" id="UP000779809"/>
    </source>
</evidence>
<dbReference type="Proteomes" id="UP000779809">
    <property type="component" value="Unassembled WGS sequence"/>
</dbReference>
<sequence>MATSMANAQAPQLANHKTKVKKPGQRSCNEKNEKGKLCGGHLKRWFYMTDVKEQACGDIARQLGPNAEVYRCEHCKTLYFPNPEEPGALNVAGRGSISDFGLTIAPKDDKK</sequence>
<dbReference type="EMBL" id="JACPNR010000004">
    <property type="protein sequence ID" value="MBI2677764.1"/>
    <property type="molecule type" value="Genomic_DNA"/>
</dbReference>
<organism evidence="2 3">
    <name type="scientific">Candidatus Korobacter versatilis</name>
    <dbReference type="NCBI Taxonomy" id="658062"/>
    <lineage>
        <taxon>Bacteria</taxon>
        <taxon>Pseudomonadati</taxon>
        <taxon>Acidobacteriota</taxon>
        <taxon>Terriglobia</taxon>
        <taxon>Terriglobales</taxon>
        <taxon>Candidatus Korobacteraceae</taxon>
        <taxon>Candidatus Korobacter</taxon>
    </lineage>
</organism>
<comment type="caution">
    <text evidence="2">The sequence shown here is derived from an EMBL/GenBank/DDBJ whole genome shotgun (WGS) entry which is preliminary data.</text>
</comment>